<dbReference type="GO" id="GO:0004553">
    <property type="term" value="F:hydrolase activity, hydrolyzing O-glycosyl compounds"/>
    <property type="evidence" value="ECO:0007669"/>
    <property type="project" value="InterPro"/>
</dbReference>
<keyword evidence="1" id="KW-0732">Signal</keyword>
<accession>A0AA48KZE6</accession>
<proteinExistence type="predicted"/>
<dbReference type="GO" id="GO:0009254">
    <property type="term" value="P:peptidoglycan turnover"/>
    <property type="evidence" value="ECO:0007669"/>
    <property type="project" value="InterPro"/>
</dbReference>
<evidence type="ECO:0000256" key="1">
    <source>
        <dbReference type="ARBA" id="ARBA00022729"/>
    </source>
</evidence>
<dbReference type="KEGG" id="ips:CfP315_0822"/>
<dbReference type="InterPro" id="IPR010611">
    <property type="entry name" value="3D_dom"/>
</dbReference>
<evidence type="ECO:0000259" key="3">
    <source>
        <dbReference type="Pfam" id="PF06725"/>
    </source>
</evidence>
<protein>
    <submittedName>
        <fullName evidence="4">3D domain-containing protein</fullName>
    </submittedName>
</protein>
<name>A0AA48KZE6_9FIRM</name>
<dbReference type="InterPro" id="IPR051933">
    <property type="entry name" value="Resuscitation_pf_RpfB"/>
</dbReference>
<reference evidence="4" key="1">
    <citation type="journal article" date="2023" name="ISME J.">
        <title>Emergence of putative energy parasites within Clostridia revealed by genome analysis of a novel endosymbiotic clade.</title>
        <authorList>
            <person name="Takahashi K."/>
            <person name="Kuwahara H."/>
            <person name="Horikawa Y."/>
            <person name="Izawa K."/>
            <person name="Kato D."/>
            <person name="Inagaki T."/>
            <person name="Yuki M."/>
            <person name="Ohkuma M."/>
            <person name="Hongoh Y."/>
        </authorList>
    </citation>
    <scope>NUCLEOTIDE SEQUENCE</scope>
    <source>
        <strain evidence="4">CfP3-15</strain>
    </source>
</reference>
<dbReference type="InterPro" id="IPR059180">
    <property type="entry name" value="3D_YorM"/>
</dbReference>
<dbReference type="Proteomes" id="UP001337580">
    <property type="component" value="Chromosome"/>
</dbReference>
<feature type="compositionally biased region" description="Basic and acidic residues" evidence="2">
    <location>
        <begin position="48"/>
        <end position="60"/>
    </location>
</feature>
<dbReference type="CDD" id="cd14667">
    <property type="entry name" value="3D_containing_proteins"/>
    <property type="match status" value="1"/>
</dbReference>
<dbReference type="Pfam" id="PF06725">
    <property type="entry name" value="3D"/>
    <property type="match status" value="1"/>
</dbReference>
<feature type="region of interest" description="Disordered" evidence="2">
    <location>
        <begin position="46"/>
        <end position="93"/>
    </location>
</feature>
<dbReference type="GO" id="GO:0019867">
    <property type="term" value="C:outer membrane"/>
    <property type="evidence" value="ECO:0007669"/>
    <property type="project" value="InterPro"/>
</dbReference>
<evidence type="ECO:0000256" key="2">
    <source>
        <dbReference type="SAM" id="MobiDB-lite"/>
    </source>
</evidence>
<organism evidence="4">
    <name type="scientific">Candidatus Improbicoccus pseudotrichonymphae</name>
    <dbReference type="NCBI Taxonomy" id="3033792"/>
    <lineage>
        <taxon>Bacteria</taxon>
        <taxon>Bacillati</taxon>
        <taxon>Bacillota</taxon>
        <taxon>Clostridia</taxon>
        <taxon>Candidatus Improbicoccus</taxon>
    </lineage>
</organism>
<dbReference type="AlphaFoldDB" id="A0AA48KZE6"/>
<dbReference type="PANTHER" id="PTHR39160:SF4">
    <property type="entry name" value="RESUSCITATION-PROMOTING FACTOR RPFB"/>
    <property type="match status" value="1"/>
</dbReference>
<feature type="compositionally biased region" description="Basic and acidic residues" evidence="2">
    <location>
        <begin position="74"/>
        <end position="87"/>
    </location>
</feature>
<feature type="domain" description="3D" evidence="3">
    <location>
        <begin position="150"/>
        <end position="215"/>
    </location>
</feature>
<sequence>MTKLLKKSNKELFGFLLAAFLFTFMQQIVSLRLNSSKLQENNFETSFETEKSCETEKKSEEEYENKNCPSGENDESKRNEKTKDKNKILNKNIKKPKEKREKLEINTENEHVFFNGEEYKILKAVKGKVTAYTAIEGKKTATGTQARVGVVAVNSEQISYGSQVLIICNNGKFFKCVAEDTGGAMKSGKRQADIYMPTKRECVNFGVQPATIYCLEKIDIP</sequence>
<evidence type="ECO:0000313" key="4">
    <source>
        <dbReference type="EMBL" id="BED92219.1"/>
    </source>
</evidence>
<dbReference type="InterPro" id="IPR036908">
    <property type="entry name" value="RlpA-like_sf"/>
</dbReference>
<dbReference type="Gene3D" id="2.40.40.10">
    <property type="entry name" value="RlpA-like domain"/>
    <property type="match status" value="1"/>
</dbReference>
<gene>
    <name evidence="4" type="ORF">CfP315_0822</name>
</gene>
<dbReference type="EMBL" id="AP027924">
    <property type="protein sequence ID" value="BED92219.1"/>
    <property type="molecule type" value="Genomic_DNA"/>
</dbReference>
<dbReference type="PANTHER" id="PTHR39160">
    <property type="entry name" value="CELL WALL-BINDING PROTEIN YOCH"/>
    <property type="match status" value="1"/>
</dbReference>